<feature type="transmembrane region" description="Helical" evidence="1">
    <location>
        <begin position="114"/>
        <end position="138"/>
    </location>
</feature>
<dbReference type="Pfam" id="PF09835">
    <property type="entry name" value="DUF2062"/>
    <property type="match status" value="1"/>
</dbReference>
<dbReference type="PANTHER" id="PTHR40547:SF1">
    <property type="entry name" value="SLL0298 PROTEIN"/>
    <property type="match status" value="1"/>
</dbReference>
<keyword evidence="1" id="KW-0472">Membrane</keyword>
<name>A0A8J8TQQ0_9EURY</name>
<dbReference type="Proteomes" id="UP000766904">
    <property type="component" value="Unassembled WGS sequence"/>
</dbReference>
<dbReference type="OrthoDB" id="329979at2157"/>
<evidence type="ECO:0000256" key="1">
    <source>
        <dbReference type="SAM" id="Phobius"/>
    </source>
</evidence>
<keyword evidence="1" id="KW-1133">Transmembrane helix</keyword>
<reference evidence="3" key="1">
    <citation type="submission" date="2017-11" db="EMBL/GenBank/DDBJ databases">
        <authorList>
            <person name="Kajale S.C."/>
            <person name="Sharma A."/>
        </authorList>
    </citation>
    <scope>NUCLEOTIDE SEQUENCE</scope>
    <source>
        <strain evidence="3">LS1_42</strain>
    </source>
</reference>
<dbReference type="InterPro" id="IPR018639">
    <property type="entry name" value="DUF2062"/>
</dbReference>
<feature type="transmembrane region" description="Helical" evidence="1">
    <location>
        <begin position="29"/>
        <end position="54"/>
    </location>
</feature>
<accession>A0A8J8TQQ0</accession>
<protein>
    <submittedName>
        <fullName evidence="3">DUF2062 domain-containing protein</fullName>
    </submittedName>
</protein>
<dbReference type="AlphaFoldDB" id="A0A8J8TQQ0"/>
<organism evidence="3 4">
    <name type="scientific">Natronococcus pandeyae</name>
    <dbReference type="NCBI Taxonomy" id="2055836"/>
    <lineage>
        <taxon>Archaea</taxon>
        <taxon>Methanobacteriati</taxon>
        <taxon>Methanobacteriota</taxon>
        <taxon>Stenosarchaea group</taxon>
        <taxon>Halobacteria</taxon>
        <taxon>Halobacteriales</taxon>
        <taxon>Natrialbaceae</taxon>
        <taxon>Natronococcus</taxon>
    </lineage>
</organism>
<evidence type="ECO:0000259" key="2">
    <source>
        <dbReference type="Pfam" id="PF09835"/>
    </source>
</evidence>
<proteinExistence type="predicted"/>
<dbReference type="PANTHER" id="PTHR40547">
    <property type="entry name" value="SLL0298 PROTEIN"/>
    <property type="match status" value="1"/>
</dbReference>
<comment type="caution">
    <text evidence="3">The sequence shown here is derived from an EMBL/GenBank/DDBJ whole genome shotgun (WGS) entry which is preliminary data.</text>
</comment>
<gene>
    <name evidence="3" type="ORF">CV102_21010</name>
</gene>
<feature type="transmembrane region" description="Helical" evidence="1">
    <location>
        <begin position="66"/>
        <end position="94"/>
    </location>
</feature>
<dbReference type="EMBL" id="PHNJ01000015">
    <property type="protein sequence ID" value="TYL36757.1"/>
    <property type="molecule type" value="Genomic_DNA"/>
</dbReference>
<evidence type="ECO:0000313" key="3">
    <source>
        <dbReference type="EMBL" id="TYL36757.1"/>
    </source>
</evidence>
<dbReference type="RefSeq" id="WP_148859959.1">
    <property type="nucleotide sequence ID" value="NZ_PHNJ01000015.1"/>
</dbReference>
<keyword evidence="1" id="KW-0812">Transmembrane</keyword>
<sequence>MDTSRFTSPLTRVRDALRAAFTEDHPPRFIAGSFALGVFVTTLPTLGTGLPVLAWTGHRFEWANKFAFVAAIAILNPVAKGGVYVVSFLIGVQLLGPVPGISHVDIGFDAGTDVIVRLVVGNVILAVGFMFVGYVVAYRTAHAVRRRRS</sequence>
<evidence type="ECO:0000313" key="4">
    <source>
        <dbReference type="Proteomes" id="UP000766904"/>
    </source>
</evidence>
<keyword evidence="4" id="KW-1185">Reference proteome</keyword>
<feature type="domain" description="DUF2062" evidence="2">
    <location>
        <begin position="14"/>
        <end position="148"/>
    </location>
</feature>